<keyword evidence="1" id="KW-0732">Signal</keyword>
<accession>A0A2U3IC64</accession>
<dbReference type="InterPro" id="IPR051200">
    <property type="entry name" value="Host-pathogen_enzymatic-act"/>
</dbReference>
<dbReference type="AlphaFoldDB" id="A0A2U3IC64"/>
<organism evidence="2 3">
    <name type="scientific">Caballeronia novacaledonica</name>
    <dbReference type="NCBI Taxonomy" id="1544861"/>
    <lineage>
        <taxon>Bacteria</taxon>
        <taxon>Pseudomonadati</taxon>
        <taxon>Pseudomonadota</taxon>
        <taxon>Betaproteobacteria</taxon>
        <taxon>Burkholderiales</taxon>
        <taxon>Burkholderiaceae</taxon>
        <taxon>Caballeronia</taxon>
    </lineage>
</organism>
<evidence type="ECO:0000313" key="2">
    <source>
        <dbReference type="EMBL" id="SPB17791.1"/>
    </source>
</evidence>
<dbReference type="PANTHER" id="PTHR47197:SF3">
    <property type="entry name" value="DIHYDRO-HEME D1 DEHYDROGENASE"/>
    <property type="match status" value="1"/>
</dbReference>
<dbReference type="InterPro" id="IPR011044">
    <property type="entry name" value="Quino_amine_DH_bsu"/>
</dbReference>
<feature type="chain" id="PRO_5015763145" description="YVTN beta-propeller repeat-containing protein" evidence="1">
    <location>
        <begin position="34"/>
        <end position="483"/>
    </location>
</feature>
<keyword evidence="3" id="KW-1185">Reference proteome</keyword>
<sequence>MRKMSWCSLPVRAALRGLQTIALATALCGAAHAALVFRDSTSTPSIAVIDSTSNTVTGTIGSLAQGGMAVPPAGDKLVTVSGTTLSIFSTGTKALLNTVTLSKLGHNPVISADGRFVYVLLDLSDGGSNLGVVDLATNTQIKEIPLSLGGDAVGLSRTFDGKKIIVFDDNGPIQVLDANTLAVLARVAPPGNGLSASTTSSVSPNIYVADFDGNFGVVDTSNYSSRSLDIPAVVSLAAMTVSVDEKSLFLSSGFNKWAIVDLTTLATTANGTFSASTTILTTAVAIAPTADKKFAYFLAREMLRTDPLRPNSRVYVLDLASNTLLATSFPFTGEVAHLVTAPVTPPVSSTSFAKYTTELLVAPKLKAYSVAASFTLATSAAAISPTTQNLTLTIGTLSITVPAGMIKQPSPKIGLYTYDGVINGEKFGLVLTGQKSGPWGLVAVGSHAFTSLTTSVPVTLTIETNTGTATIKPVIASQVLTLQ</sequence>
<dbReference type="EMBL" id="OGTP01000023">
    <property type="protein sequence ID" value="SPB17791.1"/>
    <property type="molecule type" value="Genomic_DNA"/>
</dbReference>
<evidence type="ECO:0008006" key="4">
    <source>
        <dbReference type="Google" id="ProtNLM"/>
    </source>
</evidence>
<dbReference type="PANTHER" id="PTHR47197">
    <property type="entry name" value="PROTEIN NIRF"/>
    <property type="match status" value="1"/>
</dbReference>
<reference evidence="3" key="1">
    <citation type="submission" date="2018-01" db="EMBL/GenBank/DDBJ databases">
        <authorList>
            <person name="Peeters C."/>
        </authorList>
    </citation>
    <scope>NUCLEOTIDE SEQUENCE [LARGE SCALE GENOMIC DNA]</scope>
</reference>
<dbReference type="Gene3D" id="2.130.10.10">
    <property type="entry name" value="YVTN repeat-like/Quinoprotein amine dehydrogenase"/>
    <property type="match status" value="2"/>
</dbReference>
<name>A0A2U3IC64_9BURK</name>
<proteinExistence type="predicted"/>
<feature type="signal peptide" evidence="1">
    <location>
        <begin position="1"/>
        <end position="33"/>
    </location>
</feature>
<dbReference type="Proteomes" id="UP000238169">
    <property type="component" value="Unassembled WGS sequence"/>
</dbReference>
<evidence type="ECO:0000313" key="3">
    <source>
        <dbReference type="Proteomes" id="UP000238169"/>
    </source>
</evidence>
<dbReference type="InterPro" id="IPR015943">
    <property type="entry name" value="WD40/YVTN_repeat-like_dom_sf"/>
</dbReference>
<dbReference type="SUPFAM" id="SSF50969">
    <property type="entry name" value="YVTN repeat-like/Quinoprotein amine dehydrogenase"/>
    <property type="match status" value="1"/>
</dbReference>
<gene>
    <name evidence="2" type="ORF">NOV72_04994</name>
</gene>
<protein>
    <recommendedName>
        <fullName evidence="4">YVTN beta-propeller repeat-containing protein</fullName>
    </recommendedName>
</protein>
<evidence type="ECO:0000256" key="1">
    <source>
        <dbReference type="SAM" id="SignalP"/>
    </source>
</evidence>